<evidence type="ECO:0000256" key="6">
    <source>
        <dbReference type="RuleBase" id="RU361277"/>
    </source>
</evidence>
<dbReference type="PROSITE" id="PS00059">
    <property type="entry name" value="ADH_ZINC"/>
    <property type="match status" value="1"/>
</dbReference>
<dbReference type="InterPro" id="IPR020843">
    <property type="entry name" value="ER"/>
</dbReference>
<keyword evidence="9" id="KW-1185">Reference proteome</keyword>
<dbReference type="Pfam" id="PF08240">
    <property type="entry name" value="ADH_N"/>
    <property type="match status" value="1"/>
</dbReference>
<comment type="cofactor">
    <cofactor evidence="1 6">
        <name>Zn(2+)</name>
        <dbReference type="ChEBI" id="CHEBI:29105"/>
    </cofactor>
</comment>
<evidence type="ECO:0000256" key="2">
    <source>
        <dbReference type="ARBA" id="ARBA00008072"/>
    </source>
</evidence>
<dbReference type="GO" id="GO:0005737">
    <property type="term" value="C:cytoplasm"/>
    <property type="evidence" value="ECO:0007669"/>
    <property type="project" value="TreeGrafter"/>
</dbReference>
<feature type="domain" description="Enoyl reductase (ER)" evidence="7">
    <location>
        <begin position="16"/>
        <end position="375"/>
    </location>
</feature>
<dbReference type="AlphaFoldDB" id="A0A7R7XCB2"/>
<keyword evidence="4 6" id="KW-0862">Zinc</keyword>
<dbReference type="InterPro" id="IPR013154">
    <property type="entry name" value="ADH-like_N"/>
</dbReference>
<dbReference type="KEGG" id="apuu:APUU_10932S"/>
<accession>A0A7R7XCB2</accession>
<keyword evidence="3 6" id="KW-0479">Metal-binding</keyword>
<dbReference type="PANTHER" id="PTHR42940">
    <property type="entry name" value="ALCOHOL DEHYDROGENASE 1-RELATED"/>
    <property type="match status" value="1"/>
</dbReference>
<evidence type="ECO:0000256" key="3">
    <source>
        <dbReference type="ARBA" id="ARBA00022723"/>
    </source>
</evidence>
<evidence type="ECO:0000256" key="5">
    <source>
        <dbReference type="ARBA" id="ARBA00023002"/>
    </source>
</evidence>
<dbReference type="SUPFAM" id="SSF51735">
    <property type="entry name" value="NAD(P)-binding Rossmann-fold domains"/>
    <property type="match status" value="1"/>
</dbReference>
<evidence type="ECO:0000313" key="8">
    <source>
        <dbReference type="EMBL" id="BCS18104.1"/>
    </source>
</evidence>
<evidence type="ECO:0000256" key="1">
    <source>
        <dbReference type="ARBA" id="ARBA00001947"/>
    </source>
</evidence>
<dbReference type="OrthoDB" id="1879366at2759"/>
<dbReference type="SUPFAM" id="SSF50129">
    <property type="entry name" value="GroES-like"/>
    <property type="match status" value="1"/>
</dbReference>
<dbReference type="RefSeq" id="XP_041550298.1">
    <property type="nucleotide sequence ID" value="XM_041706285.1"/>
</dbReference>
<evidence type="ECO:0000259" key="7">
    <source>
        <dbReference type="SMART" id="SM00829"/>
    </source>
</evidence>
<dbReference type="GeneID" id="64968109"/>
<dbReference type="SMART" id="SM00829">
    <property type="entry name" value="PKS_ER"/>
    <property type="match status" value="1"/>
</dbReference>
<evidence type="ECO:0000256" key="4">
    <source>
        <dbReference type="ARBA" id="ARBA00022833"/>
    </source>
</evidence>
<dbReference type="EMBL" id="AP024443">
    <property type="protein sequence ID" value="BCS18104.1"/>
    <property type="molecule type" value="Genomic_DNA"/>
</dbReference>
<dbReference type="GO" id="GO:0004022">
    <property type="term" value="F:alcohol dehydrogenase (NAD+) activity"/>
    <property type="evidence" value="ECO:0007669"/>
    <property type="project" value="TreeGrafter"/>
</dbReference>
<protein>
    <recommendedName>
        <fullName evidence="7">Enoyl reductase (ER) domain-containing protein</fullName>
    </recommendedName>
</protein>
<dbReference type="Pfam" id="PF00107">
    <property type="entry name" value="ADH_zinc_N"/>
    <property type="match status" value="1"/>
</dbReference>
<dbReference type="CDD" id="cd08297">
    <property type="entry name" value="CAD3"/>
    <property type="match status" value="1"/>
</dbReference>
<evidence type="ECO:0000313" key="9">
    <source>
        <dbReference type="Proteomes" id="UP000654913"/>
    </source>
</evidence>
<reference evidence="8" key="1">
    <citation type="submission" date="2021-01" db="EMBL/GenBank/DDBJ databases">
        <authorList>
            <consortium name="Aspergillus puulaauensis MK2 genome sequencing consortium"/>
            <person name="Kazuki M."/>
            <person name="Futagami T."/>
        </authorList>
    </citation>
    <scope>NUCLEOTIDE SEQUENCE</scope>
    <source>
        <strain evidence="8">MK2</strain>
    </source>
</reference>
<sequence length="379" mass="40794">MAEPHTQTAAVLPSTGATVNTRLEIKNDRPIPSPAQGELLVKLEFSGVCHSDVHSVRGETPMLTDVAGHEGVGKVVKVGDGVDEGAWMGKRVGIRWLYSSCLECEICERNNTACPYQKNAGANVPGTFQQYIVSPAVHVTRIPEQLAPDEAAPLLCAGIAMYSSIMKTRTRPGDWLVLPGAGGGLGHMYVFDHHIGSAKHEMTWYGIALTHTLAFRGVQIAVKKGLKVIAIDSGEKKKQLCLKLGATAFFDYKTDNVQDAVTQLTSGLGAHAVICTANSEASYEQSMRLLRRLGVLVCVGIPNVPFRLPATPFDMIVKGLTIVGNSAGTAQEMSELMKMAVAGEVKAHIECFAFDQLDDVIQRLGRSEIDGRAVIFIPE</sequence>
<comment type="similarity">
    <text evidence="2 6">Belongs to the zinc-containing alcohol dehydrogenase family.</text>
</comment>
<keyword evidence="5" id="KW-0560">Oxidoreductase</keyword>
<dbReference type="PANTHER" id="PTHR42940:SF2">
    <property type="entry name" value="DEHYDROGENASE FAMILY OXIDOREDUCTASE, PUTATIVE (JCVI)-RELATED"/>
    <property type="match status" value="1"/>
</dbReference>
<name>A0A7R7XCB2_9EURO</name>
<reference evidence="8" key="2">
    <citation type="submission" date="2021-02" db="EMBL/GenBank/DDBJ databases">
        <title>Aspergillus puulaauensis MK2 genome sequence.</title>
        <authorList>
            <person name="Futagami T."/>
            <person name="Mori K."/>
            <person name="Kadooka C."/>
            <person name="Tanaka T."/>
        </authorList>
    </citation>
    <scope>NUCLEOTIDE SEQUENCE</scope>
    <source>
        <strain evidence="8">MK2</strain>
    </source>
</reference>
<dbReference type="GO" id="GO:0008270">
    <property type="term" value="F:zinc ion binding"/>
    <property type="evidence" value="ECO:0007669"/>
    <property type="project" value="InterPro"/>
</dbReference>
<dbReference type="InterPro" id="IPR002328">
    <property type="entry name" value="ADH_Zn_CS"/>
</dbReference>
<dbReference type="InterPro" id="IPR013149">
    <property type="entry name" value="ADH-like_C"/>
</dbReference>
<proteinExistence type="inferred from homology"/>
<organism evidence="8 9">
    <name type="scientific">Aspergillus puulaauensis</name>
    <dbReference type="NCBI Taxonomy" id="1220207"/>
    <lineage>
        <taxon>Eukaryota</taxon>
        <taxon>Fungi</taxon>
        <taxon>Dikarya</taxon>
        <taxon>Ascomycota</taxon>
        <taxon>Pezizomycotina</taxon>
        <taxon>Eurotiomycetes</taxon>
        <taxon>Eurotiomycetidae</taxon>
        <taxon>Eurotiales</taxon>
        <taxon>Aspergillaceae</taxon>
        <taxon>Aspergillus</taxon>
    </lineage>
</organism>
<dbReference type="InterPro" id="IPR036291">
    <property type="entry name" value="NAD(P)-bd_dom_sf"/>
</dbReference>
<dbReference type="Gene3D" id="3.90.180.10">
    <property type="entry name" value="Medium-chain alcohol dehydrogenases, catalytic domain"/>
    <property type="match status" value="2"/>
</dbReference>
<dbReference type="Proteomes" id="UP000654913">
    <property type="component" value="Chromosome 1"/>
</dbReference>
<dbReference type="InterPro" id="IPR011032">
    <property type="entry name" value="GroES-like_sf"/>
</dbReference>
<gene>
    <name evidence="8" type="ORF">APUU_10932S</name>
</gene>